<dbReference type="InterPro" id="IPR036867">
    <property type="entry name" value="R3H_dom_sf"/>
</dbReference>
<dbReference type="Gene3D" id="3.30.1370.50">
    <property type="entry name" value="R3H-like domain"/>
    <property type="match status" value="1"/>
</dbReference>
<dbReference type="PANTHER" id="PTHR13498">
    <property type="entry name" value="SPERM ASSOCIATED ANTIGEN 7"/>
    <property type="match status" value="1"/>
</dbReference>
<feature type="compositionally biased region" description="Basic and acidic residues" evidence="1">
    <location>
        <begin position="27"/>
        <end position="42"/>
    </location>
</feature>
<gene>
    <name evidence="3" type="ORF">ABMA28_004352</name>
</gene>
<evidence type="ECO:0000313" key="3">
    <source>
        <dbReference type="EMBL" id="KAL0822222.1"/>
    </source>
</evidence>
<sequence length="236" mass="26940">MDLLDSILGSMQAPPAASEAQKNAMKKQKEAMERKKKEEKNMVNKFRKRVEEKVINFIKEGSKAYLQFEPMDQMYRAIIREIAETAGLQVFSFGQEGIDRYAVVYTKEKGPSQDELTVRRAGGIWDEEKAAEMAQKHAEMQKQAALESEEDKNRKRKHGKNNELSGTFYKEKYAHLIGHDAAVKAAQKTNMNKSYGEVPSENKKDQRSIEQTMADIRAKKMKKAESDKGNLENVDT</sequence>
<accession>A0ABD0SQX4</accession>
<feature type="domain" description="R3H" evidence="2">
    <location>
        <begin position="44"/>
        <end position="107"/>
    </location>
</feature>
<dbReference type="Pfam" id="PF01424">
    <property type="entry name" value="R3H"/>
    <property type="match status" value="1"/>
</dbReference>
<reference evidence="3 4" key="1">
    <citation type="submission" date="2024-06" db="EMBL/GenBank/DDBJ databases">
        <title>A chromosome-level genome assembly of beet webworm, Loxostege sticticalis.</title>
        <authorList>
            <person name="Zhang Y."/>
        </authorList>
    </citation>
    <scope>NUCLEOTIDE SEQUENCE [LARGE SCALE GENOMIC DNA]</scope>
    <source>
        <strain evidence="3">AQ028</strain>
        <tissue evidence="3">Male pupae</tissue>
    </source>
</reference>
<dbReference type="SUPFAM" id="SSF82708">
    <property type="entry name" value="R3H domain"/>
    <property type="match status" value="1"/>
</dbReference>
<protein>
    <recommendedName>
        <fullName evidence="2">R3H domain-containing protein</fullName>
    </recommendedName>
</protein>
<organism evidence="3 4">
    <name type="scientific">Loxostege sticticalis</name>
    <name type="common">Beet webworm moth</name>
    <dbReference type="NCBI Taxonomy" id="481309"/>
    <lineage>
        <taxon>Eukaryota</taxon>
        <taxon>Metazoa</taxon>
        <taxon>Ecdysozoa</taxon>
        <taxon>Arthropoda</taxon>
        <taxon>Hexapoda</taxon>
        <taxon>Insecta</taxon>
        <taxon>Pterygota</taxon>
        <taxon>Neoptera</taxon>
        <taxon>Endopterygota</taxon>
        <taxon>Lepidoptera</taxon>
        <taxon>Glossata</taxon>
        <taxon>Ditrysia</taxon>
        <taxon>Pyraloidea</taxon>
        <taxon>Crambidae</taxon>
        <taxon>Pyraustinae</taxon>
        <taxon>Loxostege</taxon>
    </lineage>
</organism>
<dbReference type="GO" id="GO:0003676">
    <property type="term" value="F:nucleic acid binding"/>
    <property type="evidence" value="ECO:0007669"/>
    <property type="project" value="UniProtKB-UniRule"/>
</dbReference>
<evidence type="ECO:0000256" key="1">
    <source>
        <dbReference type="SAM" id="MobiDB-lite"/>
    </source>
</evidence>
<evidence type="ECO:0000313" key="4">
    <source>
        <dbReference type="Proteomes" id="UP001549921"/>
    </source>
</evidence>
<proteinExistence type="predicted"/>
<evidence type="ECO:0000259" key="2">
    <source>
        <dbReference type="PROSITE" id="PS51061"/>
    </source>
</evidence>
<dbReference type="Proteomes" id="UP001549921">
    <property type="component" value="Unassembled WGS sequence"/>
</dbReference>
<dbReference type="PANTHER" id="PTHR13498:SF3">
    <property type="entry name" value="SPERM-ASSOCIATED ANTIGEN 7"/>
    <property type="match status" value="1"/>
</dbReference>
<dbReference type="InterPro" id="IPR001374">
    <property type="entry name" value="R3H_dom"/>
</dbReference>
<comment type="caution">
    <text evidence="3">The sequence shown here is derived from an EMBL/GenBank/DDBJ whole genome shotgun (WGS) entry which is preliminary data.</text>
</comment>
<dbReference type="EMBL" id="JBEDNZ010000016">
    <property type="protein sequence ID" value="KAL0822222.1"/>
    <property type="molecule type" value="Genomic_DNA"/>
</dbReference>
<dbReference type="PROSITE" id="PS51061">
    <property type="entry name" value="R3H"/>
    <property type="match status" value="1"/>
</dbReference>
<feature type="region of interest" description="Disordered" evidence="1">
    <location>
        <begin position="1"/>
        <end position="43"/>
    </location>
</feature>
<name>A0ABD0SQX4_LOXSC</name>
<dbReference type="InterPro" id="IPR017330">
    <property type="entry name" value="SPAG7"/>
</dbReference>
<dbReference type="AlphaFoldDB" id="A0ABD0SQX4"/>
<feature type="region of interest" description="Disordered" evidence="1">
    <location>
        <begin position="192"/>
        <end position="236"/>
    </location>
</feature>
<feature type="region of interest" description="Disordered" evidence="1">
    <location>
        <begin position="136"/>
        <end position="164"/>
    </location>
</feature>